<keyword evidence="4" id="KW-1185">Reference proteome</keyword>
<dbReference type="AlphaFoldDB" id="A0A4R6GIK4"/>
<feature type="coiled-coil region" evidence="1">
    <location>
        <begin position="47"/>
        <end position="74"/>
    </location>
</feature>
<comment type="caution">
    <text evidence="3">The sequence shown here is derived from an EMBL/GenBank/DDBJ whole genome shotgun (WGS) entry which is preliminary data.</text>
</comment>
<protein>
    <submittedName>
        <fullName evidence="3">MSHA biogenesis protein MshJ</fullName>
    </submittedName>
</protein>
<gene>
    <name evidence="3" type="ORF">EV677_1412</name>
</gene>
<reference evidence="3 4" key="1">
    <citation type="submission" date="2019-03" db="EMBL/GenBank/DDBJ databases">
        <title>Genomic Encyclopedia of Type Strains, Phase IV (KMG-IV): sequencing the most valuable type-strain genomes for metagenomic binning, comparative biology and taxonomic classification.</title>
        <authorList>
            <person name="Goeker M."/>
        </authorList>
    </citation>
    <scope>NUCLEOTIDE SEQUENCE [LARGE SCALE GENOMIC DNA]</scope>
    <source>
        <strain evidence="3 4">DSM 18555</strain>
    </source>
</reference>
<evidence type="ECO:0000256" key="2">
    <source>
        <dbReference type="SAM" id="Phobius"/>
    </source>
</evidence>
<sequence length="235" mass="26730">MKQAWHKLALKIDTMSLRERVIIFAIAVLILVLLINAALLDPQYAKQSKLSQQIKEQQAKIADIQNQIQQRVKAQENDPDYDIRVRMQALRQRAQQMNDALGDVQKGLVPPDRMTALLESVLKKNDKLLLLSLKTLPVKRLNDAVDADEKPAPDALTISSLADEETDAVKGVFKHTVELKVQGSYMDMMAYMKSLEDMPWQIFWGNAELTVDDYPKATLTLTLFTLSLDKKWLNL</sequence>
<feature type="transmembrane region" description="Helical" evidence="2">
    <location>
        <begin position="21"/>
        <end position="40"/>
    </location>
</feature>
<keyword evidence="2" id="KW-0472">Membrane</keyword>
<dbReference type="RefSeq" id="WP_241523024.1">
    <property type="nucleotide sequence ID" value="NZ_PTLZ01000001.1"/>
</dbReference>
<proteinExistence type="predicted"/>
<keyword evidence="1" id="KW-0175">Coiled coil</keyword>
<organism evidence="3 4">
    <name type="scientific">Herminiimonas fonticola</name>
    <dbReference type="NCBI Taxonomy" id="303380"/>
    <lineage>
        <taxon>Bacteria</taxon>
        <taxon>Pseudomonadati</taxon>
        <taxon>Pseudomonadota</taxon>
        <taxon>Betaproteobacteria</taxon>
        <taxon>Burkholderiales</taxon>
        <taxon>Oxalobacteraceae</taxon>
        <taxon>Herminiimonas</taxon>
    </lineage>
</organism>
<keyword evidence="2" id="KW-1133">Transmembrane helix</keyword>
<evidence type="ECO:0000313" key="3">
    <source>
        <dbReference type="EMBL" id="TDN94851.1"/>
    </source>
</evidence>
<dbReference type="Proteomes" id="UP000294737">
    <property type="component" value="Unassembled WGS sequence"/>
</dbReference>
<dbReference type="EMBL" id="SNWF01000004">
    <property type="protein sequence ID" value="TDN94851.1"/>
    <property type="molecule type" value="Genomic_DNA"/>
</dbReference>
<evidence type="ECO:0000256" key="1">
    <source>
        <dbReference type="SAM" id="Coils"/>
    </source>
</evidence>
<keyword evidence="2" id="KW-0812">Transmembrane</keyword>
<name>A0A4R6GIK4_9BURK</name>
<evidence type="ECO:0000313" key="4">
    <source>
        <dbReference type="Proteomes" id="UP000294737"/>
    </source>
</evidence>
<accession>A0A4R6GIK4</accession>